<dbReference type="RefSeq" id="WP_119086491.1">
    <property type="nucleotide sequence ID" value="NZ_QXIY01000043.1"/>
</dbReference>
<feature type="region of interest" description="Disordered" evidence="1">
    <location>
        <begin position="26"/>
        <end position="46"/>
    </location>
</feature>
<reference evidence="2 3" key="1">
    <citation type="submission" date="2018-09" db="EMBL/GenBank/DDBJ databases">
        <title>Discovery and Ecogenomic Context for Candidatus Cryosericales, a Global Caldiserica Order Active in Thawing Permafrost.</title>
        <authorList>
            <person name="Martinez M.A."/>
            <person name="Woodcroft B.J."/>
            <person name="Ignacio Espinoza J.C."/>
            <person name="Zayed A."/>
            <person name="Singleton C.M."/>
            <person name="Boyd J."/>
            <person name="Li Y.-F."/>
            <person name="Purvine S."/>
            <person name="Maughan H."/>
            <person name="Hodgkins S.B."/>
            <person name="Anderson D."/>
            <person name="Sederholm M."/>
            <person name="Temperton B."/>
            <person name="Saleska S.R."/>
            <person name="Tyson G.W."/>
            <person name="Rich V.I."/>
        </authorList>
    </citation>
    <scope>NUCLEOTIDE SEQUENCE [LARGE SCALE GENOMIC DNA]</scope>
    <source>
        <strain evidence="2 3">SMC1</strain>
    </source>
</reference>
<comment type="caution">
    <text evidence="2">The sequence shown here is derived from an EMBL/GenBank/DDBJ whole genome shotgun (WGS) entry which is preliminary data.</text>
</comment>
<keyword evidence="3" id="KW-1185">Reference proteome</keyword>
<proteinExistence type="predicted"/>
<evidence type="ECO:0000313" key="2">
    <source>
        <dbReference type="EMBL" id="RIE15878.1"/>
    </source>
</evidence>
<dbReference type="EMBL" id="QXIY01000043">
    <property type="protein sequence ID" value="RIE15878.1"/>
    <property type="molecule type" value="Genomic_DNA"/>
</dbReference>
<evidence type="ECO:0000313" key="3">
    <source>
        <dbReference type="Proteomes" id="UP000266113"/>
    </source>
</evidence>
<sequence>MAARDEFALDGESSALSDLQALVTAVADPGSNTHPESQGLGHDDFPGAREAEALFLSFIAKPPPVGRTGSALTQAERRFRLRAVSMGTRTLRQTR</sequence>
<name>A0A398DUV3_9BACT</name>
<protein>
    <submittedName>
        <fullName evidence="2">Uncharacterized protein</fullName>
    </submittedName>
</protein>
<accession>A0A398DUV3</accession>
<evidence type="ECO:0000256" key="1">
    <source>
        <dbReference type="SAM" id="MobiDB-lite"/>
    </source>
</evidence>
<organism evidence="2 3">
    <name type="scientific">Candidatus Cryosericum septentrionale</name>
    <dbReference type="NCBI Taxonomy" id="2290913"/>
    <lineage>
        <taxon>Bacteria</taxon>
        <taxon>Pseudomonadati</taxon>
        <taxon>Caldisericota/Cryosericota group</taxon>
        <taxon>Candidatus Cryosericota</taxon>
        <taxon>Candidatus Cryosericia</taxon>
        <taxon>Candidatus Cryosericales</taxon>
        <taxon>Candidatus Cryosericaceae</taxon>
        <taxon>Candidatus Cryosericum</taxon>
    </lineage>
</organism>
<dbReference type="AlphaFoldDB" id="A0A398DUV3"/>
<dbReference type="Proteomes" id="UP000266113">
    <property type="component" value="Unassembled WGS sequence"/>
</dbReference>
<gene>
    <name evidence="2" type="ORF">SMC1_09285</name>
</gene>